<keyword evidence="10 14" id="KW-0472">Membrane</keyword>
<comment type="catalytic activity">
    <reaction evidence="11">
        <text>Mg(2+)(in) = Mg(2+)(out)</text>
        <dbReference type="Rhea" id="RHEA:29827"/>
        <dbReference type="ChEBI" id="CHEBI:18420"/>
    </reaction>
</comment>
<dbReference type="Gene3D" id="1.10.238.10">
    <property type="entry name" value="EF-hand"/>
    <property type="match status" value="1"/>
</dbReference>
<dbReference type="Proteomes" id="UP000332933">
    <property type="component" value="Unassembled WGS sequence"/>
</dbReference>
<feature type="domain" description="EF-hand" evidence="15">
    <location>
        <begin position="216"/>
        <end position="251"/>
    </location>
</feature>
<keyword evidence="3" id="KW-0813">Transport</keyword>
<dbReference type="InterPro" id="IPR002048">
    <property type="entry name" value="EF_hand_dom"/>
</dbReference>
<dbReference type="SUPFAM" id="SSF144083">
    <property type="entry name" value="Magnesium transport protein CorA, transmembrane region"/>
    <property type="match status" value="1"/>
</dbReference>
<name>A0A485KWP9_9STRA</name>
<keyword evidence="7" id="KW-0460">Magnesium</keyword>
<evidence type="ECO:0000256" key="11">
    <source>
        <dbReference type="ARBA" id="ARBA00034269"/>
    </source>
</evidence>
<feature type="transmembrane region" description="Helical" evidence="14">
    <location>
        <begin position="620"/>
        <end position="643"/>
    </location>
</feature>
<dbReference type="GO" id="GO:0005509">
    <property type="term" value="F:calcium ion binding"/>
    <property type="evidence" value="ECO:0007669"/>
    <property type="project" value="InterPro"/>
</dbReference>
<dbReference type="EMBL" id="VJMH01005381">
    <property type="protein sequence ID" value="KAF0696641.1"/>
    <property type="molecule type" value="Genomic_DNA"/>
</dbReference>
<sequence length="682" mass="77179">MRLRSVDTKDFDFLAQLHRTVGRTACVLVSASADLHTFEMSVRDPSTKIDTAHPRDRLAPPPLFSSLMLPRRQTEYMPLTSPSEDDHLPDQRPPPRRHPHPESASLECWEPMVLPLTVDEAQQLDWVYAPPPPMPKAHADSLTDALLVSSTPNVFLDPFYDVTTSRLRRLFAQCEHPLPGRPSSSCCRQPIAPSIDAGVSFENFAAALRALGISAPATVNFTAIARRIDSNQDGNISRDEFVHVVQAVKLAHLFKPSQRPSTLNFVLRVVDYSPTAIRAVAPVAQLERFMFSSKPAWASVRWVHLAGFRRHDDLNLRRLAIKYQLHPLALEDCLNPHDKIRCKFEHYDDHSFLVLPVLRPVNNTKRAHIHRAVTTRRRHRLAKHKAFRESNQVQHIDDHELDLGKATHTSHPPKPKPAKHSREELVETLDGLLHGLMRPPQQLCLFITNDNMHVLSVQDEMDNGHADGAVMPLWHLVYDRNLSKSYSKLRSHGNDASMLVVAIVSAVADEIAPLVAGFDTSLTCLGKLLRLDGVKFDTSRFFRLKKRLAMVDKVVRPLLDLVEDQLLDQPEFNHSEGRTYLRDVKNRLKQMATDVRDHQAALAALVDQDKQIRAQHQADVMYVMSVAAACFLPGTFMTGVYGMNFDNMPELHTTSGYFVWWGVLVTIATSLVLFLKFVKHWI</sequence>
<dbReference type="FunFam" id="1.20.58.340:FF:000004">
    <property type="entry name" value="Magnesium transport protein CorA"/>
    <property type="match status" value="1"/>
</dbReference>
<dbReference type="GO" id="GO:0000287">
    <property type="term" value="F:magnesium ion binding"/>
    <property type="evidence" value="ECO:0007669"/>
    <property type="project" value="TreeGrafter"/>
</dbReference>
<evidence type="ECO:0000256" key="14">
    <source>
        <dbReference type="SAM" id="Phobius"/>
    </source>
</evidence>
<protein>
    <submittedName>
        <fullName evidence="17">Aste57867_12622 protein</fullName>
    </submittedName>
</protein>
<comment type="function">
    <text evidence="12">Mediates influx of magnesium ions. Alternates between open and closed states. Activated by low cytoplasmic Mg(2+) levels. Inactive when cytoplasmic Mg(2+) levels are high.</text>
</comment>
<dbReference type="SUPFAM" id="SSF47473">
    <property type="entry name" value="EF-hand"/>
    <property type="match status" value="1"/>
</dbReference>
<evidence type="ECO:0000259" key="15">
    <source>
        <dbReference type="PROSITE" id="PS50222"/>
    </source>
</evidence>
<dbReference type="PANTHER" id="PTHR46494:SF1">
    <property type="entry name" value="CORA FAMILY METAL ION TRANSPORTER (EUROFUNG)"/>
    <property type="match status" value="1"/>
</dbReference>
<keyword evidence="6" id="KW-0106">Calcium</keyword>
<evidence type="ECO:0000256" key="13">
    <source>
        <dbReference type="SAM" id="MobiDB-lite"/>
    </source>
</evidence>
<evidence type="ECO:0000256" key="3">
    <source>
        <dbReference type="ARBA" id="ARBA00022448"/>
    </source>
</evidence>
<keyword evidence="4" id="KW-1003">Cell membrane</keyword>
<organism evidence="17 18">
    <name type="scientific">Aphanomyces stellatus</name>
    <dbReference type="NCBI Taxonomy" id="120398"/>
    <lineage>
        <taxon>Eukaryota</taxon>
        <taxon>Sar</taxon>
        <taxon>Stramenopiles</taxon>
        <taxon>Oomycota</taxon>
        <taxon>Saprolegniomycetes</taxon>
        <taxon>Saprolegniales</taxon>
        <taxon>Verrucalvaceae</taxon>
        <taxon>Aphanomyces</taxon>
    </lineage>
</organism>
<evidence type="ECO:0000256" key="2">
    <source>
        <dbReference type="ARBA" id="ARBA00009765"/>
    </source>
</evidence>
<evidence type="ECO:0000256" key="1">
    <source>
        <dbReference type="ARBA" id="ARBA00004651"/>
    </source>
</evidence>
<dbReference type="Gene3D" id="3.30.460.20">
    <property type="entry name" value="CorA soluble domain-like"/>
    <property type="match status" value="1"/>
</dbReference>
<dbReference type="InterPro" id="IPR045861">
    <property type="entry name" value="CorA_cytoplasmic_dom"/>
</dbReference>
<keyword evidence="9" id="KW-0406">Ion transport</keyword>
<reference evidence="16" key="2">
    <citation type="submission" date="2019-06" db="EMBL/GenBank/DDBJ databases">
        <title>Genomics analysis of Aphanomyces spp. identifies a new class of oomycete effector associated with host adaptation.</title>
        <authorList>
            <person name="Gaulin E."/>
        </authorList>
    </citation>
    <scope>NUCLEOTIDE SEQUENCE</scope>
    <source>
        <strain evidence="16">CBS 578.67</strain>
    </source>
</reference>
<evidence type="ECO:0000256" key="9">
    <source>
        <dbReference type="ARBA" id="ARBA00023065"/>
    </source>
</evidence>
<evidence type="ECO:0000313" key="18">
    <source>
        <dbReference type="Proteomes" id="UP000332933"/>
    </source>
</evidence>
<evidence type="ECO:0000313" key="17">
    <source>
        <dbReference type="EMBL" id="VFT89472.1"/>
    </source>
</evidence>
<evidence type="ECO:0000256" key="4">
    <source>
        <dbReference type="ARBA" id="ARBA00022475"/>
    </source>
</evidence>
<keyword evidence="18" id="KW-1185">Reference proteome</keyword>
<evidence type="ECO:0000256" key="6">
    <source>
        <dbReference type="ARBA" id="ARBA00022837"/>
    </source>
</evidence>
<gene>
    <name evidence="17" type="primary">Aste57867_12622</name>
    <name evidence="16" type="ORF">As57867_012576</name>
    <name evidence="17" type="ORF">ASTE57867_12622</name>
</gene>
<comment type="similarity">
    <text evidence="2">Belongs to the CorA metal ion transporter (MIT) (TC 1.A.35) family.</text>
</comment>
<evidence type="ECO:0000256" key="5">
    <source>
        <dbReference type="ARBA" id="ARBA00022692"/>
    </source>
</evidence>
<dbReference type="GO" id="GO:0005886">
    <property type="term" value="C:plasma membrane"/>
    <property type="evidence" value="ECO:0007669"/>
    <property type="project" value="UniProtKB-SubCell"/>
</dbReference>
<dbReference type="GO" id="GO:0015087">
    <property type="term" value="F:cobalt ion transmembrane transporter activity"/>
    <property type="evidence" value="ECO:0007669"/>
    <property type="project" value="TreeGrafter"/>
</dbReference>
<dbReference type="AlphaFoldDB" id="A0A485KWP9"/>
<dbReference type="GO" id="GO:0050897">
    <property type="term" value="F:cobalt ion binding"/>
    <property type="evidence" value="ECO:0007669"/>
    <property type="project" value="TreeGrafter"/>
</dbReference>
<evidence type="ECO:0000256" key="8">
    <source>
        <dbReference type="ARBA" id="ARBA00022989"/>
    </source>
</evidence>
<keyword evidence="8 14" id="KW-1133">Transmembrane helix</keyword>
<dbReference type="InterPro" id="IPR045863">
    <property type="entry name" value="CorA_TM1_TM2"/>
</dbReference>
<feature type="transmembrane region" description="Helical" evidence="14">
    <location>
        <begin position="658"/>
        <end position="678"/>
    </location>
</feature>
<dbReference type="PROSITE" id="PS00018">
    <property type="entry name" value="EF_HAND_1"/>
    <property type="match status" value="1"/>
</dbReference>
<dbReference type="SUPFAM" id="SSF143865">
    <property type="entry name" value="CorA soluble domain-like"/>
    <property type="match status" value="1"/>
</dbReference>
<evidence type="ECO:0000313" key="16">
    <source>
        <dbReference type="EMBL" id="KAF0696641.1"/>
    </source>
</evidence>
<dbReference type="Gene3D" id="1.20.58.340">
    <property type="entry name" value="Magnesium transport protein CorA, transmembrane region"/>
    <property type="match status" value="2"/>
</dbReference>
<comment type="subcellular location">
    <subcellularLocation>
        <location evidence="1">Cell membrane</location>
        <topology evidence="1">Multi-pass membrane protein</topology>
    </subcellularLocation>
</comment>
<dbReference type="PROSITE" id="PS50222">
    <property type="entry name" value="EF_HAND_2"/>
    <property type="match status" value="1"/>
</dbReference>
<reference evidence="17 18" key="1">
    <citation type="submission" date="2019-03" db="EMBL/GenBank/DDBJ databases">
        <authorList>
            <person name="Gaulin E."/>
            <person name="Dumas B."/>
        </authorList>
    </citation>
    <scope>NUCLEOTIDE SEQUENCE [LARGE SCALE GENOMIC DNA]</scope>
    <source>
        <strain evidence="17">CBS 568.67</strain>
    </source>
</reference>
<evidence type="ECO:0000256" key="12">
    <source>
        <dbReference type="ARBA" id="ARBA00045497"/>
    </source>
</evidence>
<dbReference type="Pfam" id="PF01544">
    <property type="entry name" value="CorA"/>
    <property type="match status" value="1"/>
</dbReference>
<dbReference type="InterPro" id="IPR018247">
    <property type="entry name" value="EF_Hand_1_Ca_BS"/>
</dbReference>
<proteinExistence type="inferred from homology"/>
<evidence type="ECO:0000256" key="7">
    <source>
        <dbReference type="ARBA" id="ARBA00022842"/>
    </source>
</evidence>
<dbReference type="PANTHER" id="PTHR46494">
    <property type="entry name" value="CORA FAMILY METAL ION TRANSPORTER (EUROFUNG)"/>
    <property type="match status" value="1"/>
</dbReference>
<feature type="region of interest" description="Disordered" evidence="13">
    <location>
        <begin position="77"/>
        <end position="103"/>
    </location>
</feature>
<dbReference type="GO" id="GO:0015095">
    <property type="term" value="F:magnesium ion transmembrane transporter activity"/>
    <property type="evidence" value="ECO:0007669"/>
    <property type="project" value="TreeGrafter"/>
</dbReference>
<dbReference type="OrthoDB" id="165352at2759"/>
<dbReference type="InterPro" id="IPR011992">
    <property type="entry name" value="EF-hand-dom_pair"/>
</dbReference>
<accession>A0A485KWP9</accession>
<dbReference type="EMBL" id="CAADRA010005402">
    <property type="protein sequence ID" value="VFT89472.1"/>
    <property type="molecule type" value="Genomic_DNA"/>
</dbReference>
<keyword evidence="5 14" id="KW-0812">Transmembrane</keyword>
<dbReference type="InterPro" id="IPR002523">
    <property type="entry name" value="MgTranspt_CorA/ZnTranspt_ZntB"/>
</dbReference>
<evidence type="ECO:0000256" key="10">
    <source>
        <dbReference type="ARBA" id="ARBA00023136"/>
    </source>
</evidence>